<dbReference type="GO" id="GO:0032259">
    <property type="term" value="P:methylation"/>
    <property type="evidence" value="ECO:0007669"/>
    <property type="project" value="UniProtKB-KW"/>
</dbReference>
<feature type="region of interest" description="Disordered" evidence="1">
    <location>
        <begin position="1"/>
        <end position="23"/>
    </location>
</feature>
<protein>
    <submittedName>
        <fullName evidence="2">Class I SAM-dependent methyltransferase</fullName>
        <ecNumber evidence="2">2.1.1.-</ecNumber>
    </submittedName>
</protein>
<evidence type="ECO:0000313" key="3">
    <source>
        <dbReference type="Proteomes" id="UP000680348"/>
    </source>
</evidence>
<accession>A0A942E7B1</accession>
<dbReference type="GO" id="GO:0008168">
    <property type="term" value="F:methyltransferase activity"/>
    <property type="evidence" value="ECO:0007669"/>
    <property type="project" value="UniProtKB-KW"/>
</dbReference>
<reference evidence="2" key="1">
    <citation type="submission" date="2021-04" db="EMBL/GenBank/DDBJ databases">
        <title>Pseudaminobacter soli sp. nov., isolated from paddy soil contaminated by heavy metals.</title>
        <authorList>
            <person name="Zhang K."/>
        </authorList>
    </citation>
    <scope>NUCLEOTIDE SEQUENCE</scope>
    <source>
        <strain evidence="2">19-2017</strain>
    </source>
</reference>
<dbReference type="EMBL" id="JAGWCR010000026">
    <property type="protein sequence ID" value="MBS3652448.1"/>
    <property type="molecule type" value="Genomic_DNA"/>
</dbReference>
<name>A0A942E7B1_9HYPH</name>
<keyword evidence="3" id="KW-1185">Reference proteome</keyword>
<dbReference type="AlphaFoldDB" id="A0A942E7B1"/>
<dbReference type="Proteomes" id="UP000680348">
    <property type="component" value="Unassembled WGS sequence"/>
</dbReference>
<feature type="compositionally biased region" description="Basic and acidic residues" evidence="1">
    <location>
        <begin position="7"/>
        <end position="16"/>
    </location>
</feature>
<dbReference type="Gene3D" id="3.40.50.150">
    <property type="entry name" value="Vaccinia Virus protein VP39"/>
    <property type="match status" value="1"/>
</dbReference>
<proteinExistence type="predicted"/>
<gene>
    <name evidence="2" type="ORF">KEU06_28060</name>
</gene>
<dbReference type="SUPFAM" id="SSF53335">
    <property type="entry name" value="S-adenosyl-L-methionine-dependent methyltransferases"/>
    <property type="match status" value="1"/>
</dbReference>
<organism evidence="2 3">
    <name type="scientific">Pseudaminobacter soli</name>
    <name type="common">ex Zhang et al. 2022</name>
    <dbReference type="NCBI Taxonomy" id="2831468"/>
    <lineage>
        <taxon>Bacteria</taxon>
        <taxon>Pseudomonadati</taxon>
        <taxon>Pseudomonadota</taxon>
        <taxon>Alphaproteobacteria</taxon>
        <taxon>Hyphomicrobiales</taxon>
        <taxon>Phyllobacteriaceae</taxon>
        <taxon>Pseudaminobacter</taxon>
    </lineage>
</organism>
<dbReference type="InterPro" id="IPR029063">
    <property type="entry name" value="SAM-dependent_MTases_sf"/>
</dbReference>
<comment type="caution">
    <text evidence="2">The sequence shown here is derived from an EMBL/GenBank/DDBJ whole genome shotgun (WGS) entry which is preliminary data.</text>
</comment>
<keyword evidence="2" id="KW-0808">Transferase</keyword>
<keyword evidence="2" id="KW-0489">Methyltransferase</keyword>
<sequence>MPASRRQGFEHNERASPRKPTSDASVEAIAYHYDVGTEFYRLWLDRNLTYSAARWGDPRQIASALASTFRILLTCHLPPRAVRTPRLLRVTARPSRLDDRQNSCREALRLPDGRGSSLGGCLGRVRRIAQSGAVRFS</sequence>
<dbReference type="EC" id="2.1.1.-" evidence="2"/>
<dbReference type="RefSeq" id="WP_188258000.1">
    <property type="nucleotide sequence ID" value="NZ_JABVCF010000026.1"/>
</dbReference>
<evidence type="ECO:0000313" key="2">
    <source>
        <dbReference type="EMBL" id="MBS3652448.1"/>
    </source>
</evidence>
<evidence type="ECO:0000256" key="1">
    <source>
        <dbReference type="SAM" id="MobiDB-lite"/>
    </source>
</evidence>
<dbReference type="Pfam" id="PF02353">
    <property type="entry name" value="CMAS"/>
    <property type="match status" value="1"/>
</dbReference>